<dbReference type="OrthoDB" id="6892488at2"/>
<evidence type="ECO:0000313" key="5">
    <source>
        <dbReference type="Proteomes" id="UP000005317"/>
    </source>
</evidence>
<sequence precursor="true">MKINKFLLFMAVQAILASTSAMAGDVEITLPAATDAFTVDQPAGTELMRINGNGNVGIGTATPSDGTANGGQALKLDVEGAVGAKHYCDENGENCTTSASLAAGNAGTAMAFKITTDDTTTTQTHNDWWKMDTEWSASPEINSFANSTFTNGTFTVGAGEAGLYEIFAKTNIFQDEGSDYTAIYINGIKTSTSAFVDVANVVTSSAYTLANLNEGDTVEVYGYYNHSTTDQNLSCSVGRCYLTLQKIGAAAGGGGSADNLGDHTATKNIDLAANKLVGNGGTEGIIINATGNVGIGNAAPSGKLDVKDANGGLGLFGGATFAVRDSGNVLVTRNTSTNTSNLGQIIMERGNGSGDDMALTTEYDGSNGVQSLGVASGNNMLMSIFKGGKVGIGTTNPASKLEVEGGGIRTNYNASYDVWIQGGPTTAGGDSRNLALVGAIATGNDRLVLNWNGEYKDGTQVQSNLAVAGTVTQSSDERLKTDIQPVTEALAKVKQLQGVTFKWKDPTGKDADTQLGLIAQQVEKVVPEVVETANDEDKTKSVSYANLVALLIEGMKEQQAQIEAQQQRIDALEAKLK</sequence>
<feature type="chain" id="PRO_5024972365" description="Peptidase S74 domain-containing protein" evidence="2">
    <location>
        <begin position="24"/>
        <end position="577"/>
    </location>
</feature>
<feature type="signal peptide" evidence="2">
    <location>
        <begin position="1"/>
        <end position="23"/>
    </location>
</feature>
<accession>A0A656HGI1</accession>
<proteinExistence type="predicted"/>
<keyword evidence="2" id="KW-0732">Signal</keyword>
<keyword evidence="1" id="KW-0175">Coiled coil</keyword>
<evidence type="ECO:0000259" key="3">
    <source>
        <dbReference type="PROSITE" id="PS51688"/>
    </source>
</evidence>
<dbReference type="PROSITE" id="PS51688">
    <property type="entry name" value="ICA"/>
    <property type="match status" value="1"/>
</dbReference>
<evidence type="ECO:0000313" key="4">
    <source>
        <dbReference type="EMBL" id="EIJ34135.1"/>
    </source>
</evidence>
<feature type="domain" description="Peptidase S74" evidence="3">
    <location>
        <begin position="475"/>
        <end position="569"/>
    </location>
</feature>
<dbReference type="Gene3D" id="1.10.10.10">
    <property type="entry name" value="Winged helix-like DNA-binding domain superfamily/Winged helix DNA-binding domain"/>
    <property type="match status" value="1"/>
</dbReference>
<reference evidence="5" key="1">
    <citation type="journal article" date="2011" name="Stand. Genomic Sci.">
        <title>Genome sequence of the filamentous, gliding Thiothrix nivea neotype strain (JP2(T)).</title>
        <authorList>
            <person name="Lapidus A."/>
            <person name="Nolan M."/>
            <person name="Lucas S."/>
            <person name="Glavina Del Rio T."/>
            <person name="Tice H."/>
            <person name="Cheng J.F."/>
            <person name="Tapia R."/>
            <person name="Han C."/>
            <person name="Goodwin L."/>
            <person name="Pitluck S."/>
            <person name="Liolios K."/>
            <person name="Pagani I."/>
            <person name="Ivanova N."/>
            <person name="Huntemann M."/>
            <person name="Mavromatis K."/>
            <person name="Mikhailova N."/>
            <person name="Pati A."/>
            <person name="Chen A."/>
            <person name="Palaniappan K."/>
            <person name="Land M."/>
            <person name="Brambilla E.M."/>
            <person name="Rohde M."/>
            <person name="Abt B."/>
            <person name="Verbarg S."/>
            <person name="Goker M."/>
            <person name="Bristow J."/>
            <person name="Eisen J.A."/>
            <person name="Markowitz V."/>
            <person name="Hugenholtz P."/>
            <person name="Kyrpides N.C."/>
            <person name="Klenk H.P."/>
            <person name="Woyke T."/>
        </authorList>
    </citation>
    <scope>NUCLEOTIDE SEQUENCE [LARGE SCALE GENOMIC DNA]</scope>
    <source>
        <strain evidence="5">ATCC 35100 / DSM 5205 / JP2</strain>
    </source>
</reference>
<dbReference type="RefSeq" id="WP_002708077.1">
    <property type="nucleotide sequence ID" value="NZ_JH651384.1"/>
</dbReference>
<organism evidence="4 5">
    <name type="scientific">Thiothrix nivea (strain ATCC 35100 / DSM 5205 / JP2)</name>
    <dbReference type="NCBI Taxonomy" id="870187"/>
    <lineage>
        <taxon>Bacteria</taxon>
        <taxon>Pseudomonadati</taxon>
        <taxon>Pseudomonadota</taxon>
        <taxon>Gammaproteobacteria</taxon>
        <taxon>Thiotrichales</taxon>
        <taxon>Thiotrichaceae</taxon>
        <taxon>Thiothrix</taxon>
    </lineage>
</organism>
<feature type="coiled-coil region" evidence="1">
    <location>
        <begin position="548"/>
        <end position="575"/>
    </location>
</feature>
<dbReference type="EMBL" id="JH651384">
    <property type="protein sequence ID" value="EIJ34135.1"/>
    <property type="molecule type" value="Genomic_DNA"/>
</dbReference>
<dbReference type="InterPro" id="IPR036388">
    <property type="entry name" value="WH-like_DNA-bd_sf"/>
</dbReference>
<dbReference type="InterPro" id="IPR030392">
    <property type="entry name" value="S74_ICA"/>
</dbReference>
<dbReference type="Proteomes" id="UP000005317">
    <property type="component" value="Unassembled WGS sequence"/>
</dbReference>
<dbReference type="AlphaFoldDB" id="A0A656HGI1"/>
<evidence type="ECO:0000256" key="2">
    <source>
        <dbReference type="SAM" id="SignalP"/>
    </source>
</evidence>
<gene>
    <name evidence="4" type="ORF">Thini_1533</name>
</gene>
<evidence type="ECO:0000256" key="1">
    <source>
        <dbReference type="SAM" id="Coils"/>
    </source>
</evidence>
<protein>
    <recommendedName>
        <fullName evidence="3">Peptidase S74 domain-containing protein</fullName>
    </recommendedName>
</protein>
<keyword evidence="5" id="KW-1185">Reference proteome</keyword>
<dbReference type="Pfam" id="PF13884">
    <property type="entry name" value="Peptidase_S74"/>
    <property type="match status" value="1"/>
</dbReference>
<name>A0A656HGI1_THINJ</name>